<dbReference type="InterPro" id="IPR029063">
    <property type="entry name" value="SAM-dependent_MTases_sf"/>
</dbReference>
<keyword evidence="2" id="KW-0808">Transferase</keyword>
<sequence>MTVPRAARPTALWEGDVMGPIRGVLAWQCVLDALVQAGADDDGSGSLDVLDLGGGTGSDAVRVAALGHRVTVVDPSPDALAASARRATEAGVQIEGLLGDSADLAEHVADGSIDLVICHGVLEHVLDPAQAVDAARAALRPGGWLSVLVGGRVAAVAARAAAGDFAGARALVEATPDASWDLAGLGPRRWLLEELEALLSGHGLTPVLAQGVRVLSDEVPGVVVDGSAGAREQLYALEREVRRIPQFAGRSAGLQTMARLESTSHP</sequence>
<keyword evidence="3" id="KW-1185">Reference proteome</keyword>
<dbReference type="InterPro" id="IPR013216">
    <property type="entry name" value="Methyltransf_11"/>
</dbReference>
<dbReference type="SUPFAM" id="SSF53335">
    <property type="entry name" value="S-adenosyl-L-methionine-dependent methyltransferases"/>
    <property type="match status" value="1"/>
</dbReference>
<reference evidence="2 3" key="1">
    <citation type="submission" date="2022-07" db="EMBL/GenBank/DDBJ databases">
        <title>Novel species in genus Aeromicrobium.</title>
        <authorList>
            <person name="Ye L."/>
        </authorList>
    </citation>
    <scope>NUCLEOTIDE SEQUENCE [LARGE SCALE GENOMIC DNA]</scope>
    <source>
        <strain evidence="3">zg-Y50</strain>
    </source>
</reference>
<evidence type="ECO:0000313" key="2">
    <source>
        <dbReference type="EMBL" id="UUI69636.1"/>
    </source>
</evidence>
<name>A0ABY5KKN2_9ACTN</name>
<accession>A0ABY5KKN2</accession>
<dbReference type="Gene3D" id="3.40.50.150">
    <property type="entry name" value="Vaccinia Virus protein VP39"/>
    <property type="match status" value="1"/>
</dbReference>
<organism evidence="2 3">
    <name type="scientific">Aeromicrobium duanguangcaii</name>
    <dbReference type="NCBI Taxonomy" id="2968086"/>
    <lineage>
        <taxon>Bacteria</taxon>
        <taxon>Bacillati</taxon>
        <taxon>Actinomycetota</taxon>
        <taxon>Actinomycetes</taxon>
        <taxon>Propionibacteriales</taxon>
        <taxon>Nocardioidaceae</taxon>
        <taxon>Aeromicrobium</taxon>
    </lineage>
</organism>
<dbReference type="Pfam" id="PF08241">
    <property type="entry name" value="Methyltransf_11"/>
    <property type="match status" value="1"/>
</dbReference>
<dbReference type="Proteomes" id="UP001315860">
    <property type="component" value="Chromosome"/>
</dbReference>
<proteinExistence type="predicted"/>
<dbReference type="PANTHER" id="PTHR43861">
    <property type="entry name" value="TRANS-ACONITATE 2-METHYLTRANSFERASE-RELATED"/>
    <property type="match status" value="1"/>
</dbReference>
<dbReference type="RefSeq" id="WP_256766126.1">
    <property type="nucleotide sequence ID" value="NZ_CP101990.1"/>
</dbReference>
<dbReference type="GO" id="GO:0008168">
    <property type="term" value="F:methyltransferase activity"/>
    <property type="evidence" value="ECO:0007669"/>
    <property type="project" value="UniProtKB-KW"/>
</dbReference>
<evidence type="ECO:0000313" key="3">
    <source>
        <dbReference type="Proteomes" id="UP001315860"/>
    </source>
</evidence>
<protein>
    <submittedName>
        <fullName evidence="2">Class I SAM-dependent methyltransferase</fullName>
    </submittedName>
</protein>
<keyword evidence="2" id="KW-0489">Methyltransferase</keyword>
<dbReference type="EMBL" id="CP101990">
    <property type="protein sequence ID" value="UUI69636.1"/>
    <property type="molecule type" value="Genomic_DNA"/>
</dbReference>
<evidence type="ECO:0000259" key="1">
    <source>
        <dbReference type="Pfam" id="PF08241"/>
    </source>
</evidence>
<gene>
    <name evidence="2" type="ORF">NP095_05950</name>
</gene>
<dbReference type="CDD" id="cd02440">
    <property type="entry name" value="AdoMet_MTases"/>
    <property type="match status" value="1"/>
</dbReference>
<feature type="domain" description="Methyltransferase type 11" evidence="1">
    <location>
        <begin position="50"/>
        <end position="146"/>
    </location>
</feature>
<dbReference type="GO" id="GO:0032259">
    <property type="term" value="P:methylation"/>
    <property type="evidence" value="ECO:0007669"/>
    <property type="project" value="UniProtKB-KW"/>
</dbReference>